<evidence type="ECO:0000313" key="1">
    <source>
        <dbReference type="EMBL" id="KIK80092.1"/>
    </source>
</evidence>
<dbReference type="OrthoDB" id="429813at2759"/>
<evidence type="ECO:0000313" key="2">
    <source>
        <dbReference type="Proteomes" id="UP000054538"/>
    </source>
</evidence>
<reference evidence="1 2" key="1">
    <citation type="submission" date="2014-04" db="EMBL/GenBank/DDBJ databases">
        <authorList>
            <consortium name="DOE Joint Genome Institute"/>
            <person name="Kuo A."/>
            <person name="Kohler A."/>
            <person name="Jargeat P."/>
            <person name="Nagy L.G."/>
            <person name="Floudas D."/>
            <person name="Copeland A."/>
            <person name="Barry K.W."/>
            <person name="Cichocki N."/>
            <person name="Veneault-Fourrey C."/>
            <person name="LaButti K."/>
            <person name="Lindquist E.A."/>
            <person name="Lipzen A."/>
            <person name="Lundell T."/>
            <person name="Morin E."/>
            <person name="Murat C."/>
            <person name="Sun H."/>
            <person name="Tunlid A."/>
            <person name="Henrissat B."/>
            <person name="Grigoriev I.V."/>
            <person name="Hibbett D.S."/>
            <person name="Martin F."/>
            <person name="Nordberg H.P."/>
            <person name="Cantor M.N."/>
            <person name="Hua S.X."/>
        </authorList>
    </citation>
    <scope>NUCLEOTIDE SEQUENCE [LARGE SCALE GENOMIC DNA]</scope>
    <source>
        <strain evidence="1 2">Ve08.2h10</strain>
    </source>
</reference>
<dbReference type="SUPFAM" id="SSF56801">
    <property type="entry name" value="Acetyl-CoA synthetase-like"/>
    <property type="match status" value="1"/>
</dbReference>
<dbReference type="InterPro" id="IPR042099">
    <property type="entry name" value="ANL_N_sf"/>
</dbReference>
<dbReference type="AlphaFoldDB" id="A0A0D0CB61"/>
<reference evidence="2" key="2">
    <citation type="submission" date="2015-01" db="EMBL/GenBank/DDBJ databases">
        <title>Evolutionary Origins and Diversification of the Mycorrhizal Mutualists.</title>
        <authorList>
            <consortium name="DOE Joint Genome Institute"/>
            <consortium name="Mycorrhizal Genomics Consortium"/>
            <person name="Kohler A."/>
            <person name="Kuo A."/>
            <person name="Nagy L.G."/>
            <person name="Floudas D."/>
            <person name="Copeland A."/>
            <person name="Barry K.W."/>
            <person name="Cichocki N."/>
            <person name="Veneault-Fourrey C."/>
            <person name="LaButti K."/>
            <person name="Lindquist E.A."/>
            <person name="Lipzen A."/>
            <person name="Lundell T."/>
            <person name="Morin E."/>
            <person name="Murat C."/>
            <person name="Riley R."/>
            <person name="Ohm R."/>
            <person name="Sun H."/>
            <person name="Tunlid A."/>
            <person name="Henrissat B."/>
            <person name="Grigoriev I.V."/>
            <person name="Hibbett D.S."/>
            <person name="Martin F."/>
        </authorList>
    </citation>
    <scope>NUCLEOTIDE SEQUENCE [LARGE SCALE GENOMIC DNA]</scope>
    <source>
        <strain evidence="2">Ve08.2h10</strain>
    </source>
</reference>
<dbReference type="Proteomes" id="UP000054538">
    <property type="component" value="Unassembled WGS sequence"/>
</dbReference>
<keyword evidence="2" id="KW-1185">Reference proteome</keyword>
<dbReference type="Gene3D" id="3.40.50.12780">
    <property type="entry name" value="N-terminal domain of ligase-like"/>
    <property type="match status" value="1"/>
</dbReference>
<accession>A0A0D0CB61</accession>
<proteinExistence type="predicted"/>
<dbReference type="InParanoid" id="A0A0D0CB61"/>
<sequence>MSTVVSPVPEAPPLDCSLLFSDLINFHIQKNPTFPMFVYADEQAPNGTTGITFLEFVRAAHRIAHALRPARSGDEGQVVMLIANTDVMLHHAAVAGMSIAGLVPFLVSPRNSAAAVADMMKKTDCSR</sequence>
<name>A0A0D0CB61_9AGAM</name>
<dbReference type="HOGENOM" id="CLU_161752_0_0_1"/>
<protein>
    <recommendedName>
        <fullName evidence="3">AMP-dependent synthetase/ligase domain-containing protein</fullName>
    </recommendedName>
</protein>
<feature type="non-terminal residue" evidence="1">
    <location>
        <position position="1"/>
    </location>
</feature>
<organism evidence="1 2">
    <name type="scientific">Paxillus rubicundulus Ve08.2h10</name>
    <dbReference type="NCBI Taxonomy" id="930991"/>
    <lineage>
        <taxon>Eukaryota</taxon>
        <taxon>Fungi</taxon>
        <taxon>Dikarya</taxon>
        <taxon>Basidiomycota</taxon>
        <taxon>Agaricomycotina</taxon>
        <taxon>Agaricomycetes</taxon>
        <taxon>Agaricomycetidae</taxon>
        <taxon>Boletales</taxon>
        <taxon>Paxilineae</taxon>
        <taxon>Paxillaceae</taxon>
        <taxon>Paxillus</taxon>
    </lineage>
</organism>
<evidence type="ECO:0008006" key="3">
    <source>
        <dbReference type="Google" id="ProtNLM"/>
    </source>
</evidence>
<dbReference type="EMBL" id="KN826103">
    <property type="protein sequence ID" value="KIK80092.1"/>
    <property type="molecule type" value="Genomic_DNA"/>
</dbReference>
<gene>
    <name evidence="1" type="ORF">PAXRUDRAFT_766927</name>
</gene>